<evidence type="ECO:0000313" key="1">
    <source>
        <dbReference type="EMBL" id="KAJ1942769.1"/>
    </source>
</evidence>
<dbReference type="Proteomes" id="UP001150603">
    <property type="component" value="Unassembled WGS sequence"/>
</dbReference>
<sequence length="483" mass="54848">MSGSHGFKWATNMDPLVLLEATEYVTDLYIILKDTCHCKPQIEDMLIGIKNSGKKWANVRSVMFVGLGFVRYGNTAGYNPADDDDAMLTVRMFIELFPNIMSIAYNSSGYDKRTAGLNYNNTTPLFPMYEMLVRHYRNQLTFIQGLYPLLPGVISSVAFETTYLMLSAAYLDRYEEHPLFEASAVRTFTVYEIVKGVNWEWFKPTKDNEIVFSSLEEANFCFTEHPHRKVKLDPTGGFILRFPNLHVLRVGDSAPHYDDFYSLFHQSPIITLAMGESMKDLPLISTRIAASAQILDLVARPTANEPTRLSSEIVTRFYNAMHRVQDLYMVGNTFPLTAIGKLVGVVSMTIELDDGQFTELQGAIRQLPRLKSLNVAYIRQRRNGKFAYSWESTEVRPVIGPIVLYNSGFINDALDTWDLPPISTQLHILKIEHDSVPVLYETRCLIRSLPNLNKVAVASAHVHSIRTLNTSRDKGVKTEVYKR</sequence>
<organism evidence="1 2">
    <name type="scientific">Linderina macrospora</name>
    <dbReference type="NCBI Taxonomy" id="4868"/>
    <lineage>
        <taxon>Eukaryota</taxon>
        <taxon>Fungi</taxon>
        <taxon>Fungi incertae sedis</taxon>
        <taxon>Zoopagomycota</taxon>
        <taxon>Kickxellomycotina</taxon>
        <taxon>Kickxellomycetes</taxon>
        <taxon>Kickxellales</taxon>
        <taxon>Kickxellaceae</taxon>
        <taxon>Linderina</taxon>
    </lineage>
</organism>
<gene>
    <name evidence="1" type="ORF">FBU59_003101</name>
</gene>
<keyword evidence="2" id="KW-1185">Reference proteome</keyword>
<evidence type="ECO:0000313" key="2">
    <source>
        <dbReference type="Proteomes" id="UP001150603"/>
    </source>
</evidence>
<dbReference type="EMBL" id="JANBPW010001880">
    <property type="protein sequence ID" value="KAJ1942769.1"/>
    <property type="molecule type" value="Genomic_DNA"/>
</dbReference>
<reference evidence="1" key="1">
    <citation type="submission" date="2022-07" db="EMBL/GenBank/DDBJ databases">
        <title>Phylogenomic reconstructions and comparative analyses of Kickxellomycotina fungi.</title>
        <authorList>
            <person name="Reynolds N.K."/>
            <person name="Stajich J.E."/>
            <person name="Barry K."/>
            <person name="Grigoriev I.V."/>
            <person name="Crous P."/>
            <person name="Smith M.E."/>
        </authorList>
    </citation>
    <scope>NUCLEOTIDE SEQUENCE</scope>
    <source>
        <strain evidence="1">NRRL 5244</strain>
    </source>
</reference>
<comment type="caution">
    <text evidence="1">The sequence shown here is derived from an EMBL/GenBank/DDBJ whole genome shotgun (WGS) entry which is preliminary data.</text>
</comment>
<proteinExistence type="predicted"/>
<name>A0ACC1J9F0_9FUNG</name>
<protein>
    <submittedName>
        <fullName evidence="1">Uncharacterized protein</fullName>
    </submittedName>
</protein>
<accession>A0ACC1J9F0</accession>